<feature type="non-terminal residue" evidence="1">
    <location>
        <position position="209"/>
    </location>
</feature>
<dbReference type="EMBL" id="UINC01128429">
    <property type="protein sequence ID" value="SVD08171.1"/>
    <property type="molecule type" value="Genomic_DNA"/>
</dbReference>
<organism evidence="1">
    <name type="scientific">marine metagenome</name>
    <dbReference type="NCBI Taxonomy" id="408172"/>
    <lineage>
        <taxon>unclassified sequences</taxon>
        <taxon>metagenomes</taxon>
        <taxon>ecological metagenomes</taxon>
    </lineage>
</organism>
<feature type="non-terminal residue" evidence="1">
    <location>
        <position position="1"/>
    </location>
</feature>
<dbReference type="AlphaFoldDB" id="A0A382SGY9"/>
<reference evidence="1" key="1">
    <citation type="submission" date="2018-05" db="EMBL/GenBank/DDBJ databases">
        <authorList>
            <person name="Lanie J.A."/>
            <person name="Ng W.-L."/>
            <person name="Kazmierczak K.M."/>
            <person name="Andrzejewski T.M."/>
            <person name="Davidsen T.M."/>
            <person name="Wayne K.J."/>
            <person name="Tettelin H."/>
            <person name="Glass J.I."/>
            <person name="Rusch D."/>
            <person name="Podicherti R."/>
            <person name="Tsui H.-C.T."/>
            <person name="Winkler M.E."/>
        </authorList>
    </citation>
    <scope>NUCLEOTIDE SEQUENCE</scope>
</reference>
<protein>
    <recommendedName>
        <fullName evidence="2">Glycosyltransferase 2-like domain-containing protein</fullName>
    </recommendedName>
</protein>
<evidence type="ECO:0008006" key="2">
    <source>
        <dbReference type="Google" id="ProtNLM"/>
    </source>
</evidence>
<accession>A0A382SGY9</accession>
<evidence type="ECO:0000313" key="1">
    <source>
        <dbReference type="EMBL" id="SVD08171.1"/>
    </source>
</evidence>
<name>A0A382SGY9_9ZZZZ</name>
<sequence>VNEPISKKYLSAVISFEDSTEKLSSCLQALVNWVPKIIVVLPDGEDIAKQIIDEFRVSVCVNRASTTQTRWEQGLSQINSHWVLFMRSNEIITGKLRKEITDKVKSQENHFIRYPLSPTIVFLKKQLKYPLDWHDSQPSYLTYLSQEKITPDPLKEKHEKLDGQLIRYGESTLLECTKTIIKKSEERAHRLAQNVKSTKIYFLLIRGVF</sequence>
<gene>
    <name evidence="1" type="ORF">METZ01_LOCUS361025</name>
</gene>
<proteinExistence type="predicted"/>